<comment type="function">
    <text evidence="4">Dirigent proteins impart stereoselectivity on the phenoxy radical-coupling reaction, yielding optically active lignans from two molecules of coniferyl alcohol in the biosynthesis of lignans, flavonolignans, and alkaloids and thus plays a central role in plant secondary metabolism.</text>
</comment>
<dbReference type="PANTHER" id="PTHR21495">
    <property type="entry name" value="NUCLEOPORIN-RELATED"/>
    <property type="match status" value="1"/>
</dbReference>
<gene>
    <name evidence="5" type="ORF">HS088_TW06G01269</name>
</gene>
<comment type="subcellular location">
    <subcellularLocation>
        <location evidence="4">Secreted</location>
        <location evidence="4">Extracellular space</location>
        <location evidence="4">Apoplast</location>
    </subcellularLocation>
</comment>
<dbReference type="InParanoid" id="A0A7J7DL44"/>
<keyword evidence="6" id="KW-1185">Reference proteome</keyword>
<comment type="similarity">
    <text evidence="1 4">Belongs to the plant dirigent protein family.</text>
</comment>
<evidence type="ECO:0000256" key="4">
    <source>
        <dbReference type="RuleBase" id="RU363099"/>
    </source>
</evidence>
<dbReference type="OrthoDB" id="1859279at2759"/>
<keyword evidence="3 4" id="KW-0964">Secreted</keyword>
<protein>
    <recommendedName>
        <fullName evidence="4">Dirigent protein</fullName>
    </recommendedName>
</protein>
<dbReference type="EMBL" id="JAAARO010000006">
    <property type="protein sequence ID" value="KAF5747090.1"/>
    <property type="molecule type" value="Genomic_DNA"/>
</dbReference>
<dbReference type="InterPro" id="IPR004265">
    <property type="entry name" value="Dirigent"/>
</dbReference>
<dbReference type="Gene3D" id="2.40.480.10">
    <property type="entry name" value="Allene oxide cyclase-like"/>
    <property type="match status" value="1"/>
</dbReference>
<evidence type="ECO:0000256" key="3">
    <source>
        <dbReference type="ARBA" id="ARBA00022525"/>
    </source>
</evidence>
<keyword evidence="4" id="KW-0052">Apoplast</keyword>
<evidence type="ECO:0000313" key="6">
    <source>
        <dbReference type="Proteomes" id="UP000593562"/>
    </source>
</evidence>
<dbReference type="InterPro" id="IPR044859">
    <property type="entry name" value="Allene_oxi_cyc_Dirigent"/>
</dbReference>
<comment type="subunit">
    <text evidence="2 4">Homodimer.</text>
</comment>
<proteinExistence type="inferred from homology"/>
<accession>A0A7J7DL44</accession>
<dbReference type="GO" id="GO:0048046">
    <property type="term" value="C:apoplast"/>
    <property type="evidence" value="ECO:0007669"/>
    <property type="project" value="UniProtKB-SubCell"/>
</dbReference>
<evidence type="ECO:0000313" key="5">
    <source>
        <dbReference type="EMBL" id="KAF5747090.1"/>
    </source>
</evidence>
<dbReference type="Pfam" id="PF03018">
    <property type="entry name" value="Dirigent"/>
    <property type="match status" value="1"/>
</dbReference>
<organism evidence="5 6">
    <name type="scientific">Tripterygium wilfordii</name>
    <name type="common">Thunder God vine</name>
    <dbReference type="NCBI Taxonomy" id="458696"/>
    <lineage>
        <taxon>Eukaryota</taxon>
        <taxon>Viridiplantae</taxon>
        <taxon>Streptophyta</taxon>
        <taxon>Embryophyta</taxon>
        <taxon>Tracheophyta</taxon>
        <taxon>Spermatophyta</taxon>
        <taxon>Magnoliopsida</taxon>
        <taxon>eudicotyledons</taxon>
        <taxon>Gunneridae</taxon>
        <taxon>Pentapetalae</taxon>
        <taxon>rosids</taxon>
        <taxon>fabids</taxon>
        <taxon>Celastrales</taxon>
        <taxon>Celastraceae</taxon>
        <taxon>Tripterygium</taxon>
    </lineage>
</organism>
<comment type="caution">
    <text evidence="5">The sequence shown here is derived from an EMBL/GenBank/DDBJ whole genome shotgun (WGS) entry which is preliminary data.</text>
</comment>
<evidence type="ECO:0000256" key="2">
    <source>
        <dbReference type="ARBA" id="ARBA00011738"/>
    </source>
</evidence>
<dbReference type="AlphaFoldDB" id="A0A7J7DL44"/>
<dbReference type="GO" id="GO:0009699">
    <property type="term" value="P:phenylpropanoid biosynthetic process"/>
    <property type="evidence" value="ECO:0007669"/>
    <property type="project" value="UniProtKB-ARBA"/>
</dbReference>
<name>A0A7J7DL44_TRIWF</name>
<dbReference type="Proteomes" id="UP000593562">
    <property type="component" value="Unassembled WGS sequence"/>
</dbReference>
<evidence type="ECO:0000256" key="1">
    <source>
        <dbReference type="ARBA" id="ARBA00010746"/>
    </source>
</evidence>
<reference evidence="5 6" key="1">
    <citation type="journal article" date="2020" name="Nat. Commun.">
        <title>Genome of Tripterygium wilfordii and identification of cytochrome P450 involved in triptolide biosynthesis.</title>
        <authorList>
            <person name="Tu L."/>
            <person name="Su P."/>
            <person name="Zhang Z."/>
            <person name="Gao L."/>
            <person name="Wang J."/>
            <person name="Hu T."/>
            <person name="Zhou J."/>
            <person name="Zhang Y."/>
            <person name="Zhao Y."/>
            <person name="Liu Y."/>
            <person name="Song Y."/>
            <person name="Tong Y."/>
            <person name="Lu Y."/>
            <person name="Yang J."/>
            <person name="Xu C."/>
            <person name="Jia M."/>
            <person name="Peters R.J."/>
            <person name="Huang L."/>
            <person name="Gao W."/>
        </authorList>
    </citation>
    <scope>NUCLEOTIDE SEQUENCE [LARGE SCALE GENOMIC DNA]</scope>
    <source>
        <strain evidence="6">cv. XIE 37</strain>
        <tissue evidence="5">Leaf</tissue>
    </source>
</reference>
<sequence>MKPSVIFCTAVVIAILIVILLALFSPVPLESSSKNHSRPWLALSLYIQQSHSASSNVQHPAVQPDSAGAFIFHRTLTEGPANTSRVVGRAQGFIIPTEGFAHSAFNVIYLSFESPQYSGSLSVQANHLSDKEKKQELVVVGGTGSFAFARGLAVLVLAQTHDQQLHDHAAGTYHVKLELRFPKGARTIPG</sequence>